<dbReference type="InterPro" id="IPR005271">
    <property type="entry name" value="CmoA"/>
</dbReference>
<evidence type="ECO:0000313" key="6">
    <source>
        <dbReference type="EMBL" id="AMA65200.1"/>
    </source>
</evidence>
<evidence type="ECO:0000256" key="3">
    <source>
        <dbReference type="HAMAP-Rule" id="MF_01589"/>
    </source>
</evidence>
<dbReference type="GO" id="GO:0008168">
    <property type="term" value="F:methyltransferase activity"/>
    <property type="evidence" value="ECO:0007669"/>
    <property type="project" value="UniProtKB-KW"/>
</dbReference>
<dbReference type="EC" id="2.1.3.-" evidence="3"/>
<dbReference type="PIRSF" id="PIRSF006325">
    <property type="entry name" value="MeTrfase_bac"/>
    <property type="match status" value="1"/>
</dbReference>
<comment type="function">
    <text evidence="3">Catalyzes the conversion of S-adenosyl-L-methionine (SAM) to carboxy-S-adenosyl-L-methionine (Cx-SAM).</text>
</comment>
<dbReference type="PATRIC" id="fig|634113.3.peg.613"/>
<name>A0A0X9VJL4_9GAMM</name>
<accession>A0A0X9VJL4</accession>
<dbReference type="HAMAP" id="MF_01589">
    <property type="entry name" value="Cx_SAM_synthase"/>
    <property type="match status" value="1"/>
</dbReference>
<dbReference type="GO" id="GO:0002098">
    <property type="term" value="P:tRNA wobble uridine modification"/>
    <property type="evidence" value="ECO:0007669"/>
    <property type="project" value="InterPro"/>
</dbReference>
<feature type="domain" description="Methyltransferase" evidence="5">
    <location>
        <begin position="60"/>
        <end position="163"/>
    </location>
</feature>
<dbReference type="GO" id="GO:0032259">
    <property type="term" value="P:methylation"/>
    <property type="evidence" value="ECO:0007669"/>
    <property type="project" value="UniProtKB-KW"/>
</dbReference>
<dbReference type="PANTHER" id="PTHR43861:SF2">
    <property type="entry name" value="CARBOXY-S-ADENOSYL-L-METHIONINE SYNTHASE"/>
    <property type="match status" value="1"/>
</dbReference>
<dbReference type="PANTHER" id="PTHR43861">
    <property type="entry name" value="TRANS-ACONITATE 2-METHYLTRANSFERASE-RELATED"/>
    <property type="match status" value="1"/>
</dbReference>
<proteinExistence type="inferred from homology"/>
<dbReference type="Proteomes" id="UP000069926">
    <property type="component" value="Chromosome"/>
</dbReference>
<dbReference type="CDD" id="cd02440">
    <property type="entry name" value="AdoMet_MTases"/>
    <property type="match status" value="1"/>
</dbReference>
<reference evidence="6 7" key="1">
    <citation type="submission" date="2016-01" db="EMBL/GenBank/DDBJ databases">
        <title>Genome sequence of Ca. Arsenophonus lipopteni, the exclusive symbiont of a blood sucking fly Lipoptena cervi (Diptera: Hippoboscidae).</title>
        <authorList>
            <person name="Novakova E."/>
            <person name="Hypsa V."/>
            <person name="Nguyen P."/>
            <person name="Husnik F."/>
            <person name="Darby A.C."/>
        </authorList>
    </citation>
    <scope>NUCLEOTIDE SEQUENCE [LARGE SCALE GENOMIC DNA]</scope>
    <source>
        <strain evidence="6 7">CB</strain>
    </source>
</reference>
<sequence length="248" mass="28677">MFLKDRLLTKPIINLGDWQFDKKVVEVFPDMIRRSIPGYSNIITMIGILVTQYVTPNSIIYDLGCSLGTVTLSILRNIRVNNCKIIAIDNSAAMIKHCKRFINKYRKNTSGINTTVEIIKGNLIDINIENASMVILNFTLQFISPSLRQQLINRIYQGMNPGGILMLSEKFNFENQKINSLLFKMHYNFKRANGYSELEIHQKYNMLKNIMLPDSIDTHKLRFKTAGFNNYDLWFQCFNFGSLIAIKD</sequence>
<evidence type="ECO:0000256" key="4">
    <source>
        <dbReference type="PIRSR" id="PIRSR006325-1"/>
    </source>
</evidence>
<gene>
    <name evidence="3 6" type="primary">cmoA</name>
    <name evidence="6" type="ORF">AUT07_00652</name>
</gene>
<dbReference type="GO" id="GO:0016743">
    <property type="term" value="F:carboxyl- or carbamoyltransferase activity"/>
    <property type="evidence" value="ECO:0007669"/>
    <property type="project" value="UniProtKB-UniRule"/>
</dbReference>
<dbReference type="AlphaFoldDB" id="A0A0X9VJL4"/>
<dbReference type="EMBL" id="CP013920">
    <property type="protein sequence ID" value="AMA65200.1"/>
    <property type="molecule type" value="Genomic_DNA"/>
</dbReference>
<dbReference type="NCBIfam" id="NF011995">
    <property type="entry name" value="PRK15451.1"/>
    <property type="match status" value="1"/>
</dbReference>
<keyword evidence="2 3" id="KW-0949">S-adenosyl-L-methionine</keyword>
<comment type="subunit">
    <text evidence="3">Homodimer.</text>
</comment>
<keyword evidence="7" id="KW-1185">Reference proteome</keyword>
<dbReference type="RefSeq" id="WP_066284061.1">
    <property type="nucleotide sequence ID" value="NZ_CP013920.1"/>
</dbReference>
<evidence type="ECO:0000259" key="5">
    <source>
        <dbReference type="Pfam" id="PF13649"/>
    </source>
</evidence>
<comment type="catalytic activity">
    <reaction evidence="3">
        <text>prephenate + S-adenosyl-L-methionine = carboxy-S-adenosyl-L-methionine + 3-phenylpyruvate + H2O</text>
        <dbReference type="Rhea" id="RHEA:51692"/>
        <dbReference type="ChEBI" id="CHEBI:15377"/>
        <dbReference type="ChEBI" id="CHEBI:18005"/>
        <dbReference type="ChEBI" id="CHEBI:29934"/>
        <dbReference type="ChEBI" id="CHEBI:59789"/>
        <dbReference type="ChEBI" id="CHEBI:134278"/>
    </reaction>
</comment>
<keyword evidence="6" id="KW-0489">Methyltransferase</keyword>
<protein>
    <recommendedName>
        <fullName evidence="3">Carboxy-S-adenosyl-L-methionine synthase</fullName>
        <shortName evidence="3">Cx-SAM synthase</shortName>
        <ecNumber evidence="3">2.1.3.-</ecNumber>
    </recommendedName>
</protein>
<dbReference type="GO" id="GO:1904047">
    <property type="term" value="F:S-adenosyl-L-methionine binding"/>
    <property type="evidence" value="ECO:0007669"/>
    <property type="project" value="UniProtKB-UniRule"/>
</dbReference>
<comment type="caution">
    <text evidence="3">Lacks conserved residue(s) required for the propagation of feature annotation.</text>
</comment>
<evidence type="ECO:0000256" key="1">
    <source>
        <dbReference type="ARBA" id="ARBA00022679"/>
    </source>
</evidence>
<dbReference type="KEGG" id="asy:AUT07_00652"/>
<dbReference type="InterPro" id="IPR029063">
    <property type="entry name" value="SAM-dependent_MTases_sf"/>
</dbReference>
<feature type="binding site" evidence="3 4">
    <location>
        <begin position="89"/>
        <end position="90"/>
    </location>
    <ligand>
        <name>S-adenosyl-L-methionine</name>
        <dbReference type="ChEBI" id="CHEBI:59789"/>
    </ligand>
</feature>
<dbReference type="Gene3D" id="3.40.50.150">
    <property type="entry name" value="Vaccinia Virus protein VP39"/>
    <property type="match status" value="1"/>
</dbReference>
<dbReference type="OrthoDB" id="9779941at2"/>
<dbReference type="STRING" id="634113.AUT07_00652"/>
<evidence type="ECO:0000256" key="2">
    <source>
        <dbReference type="ARBA" id="ARBA00022691"/>
    </source>
</evidence>
<organism evidence="6 7">
    <name type="scientific">Candidatus Arsenophonus lipoptenae</name>
    <dbReference type="NCBI Taxonomy" id="634113"/>
    <lineage>
        <taxon>Bacteria</taxon>
        <taxon>Pseudomonadati</taxon>
        <taxon>Pseudomonadota</taxon>
        <taxon>Gammaproteobacteria</taxon>
        <taxon>Enterobacterales</taxon>
        <taxon>Morganellaceae</taxon>
        <taxon>Arsenophonus</taxon>
    </lineage>
</organism>
<feature type="binding site" evidence="3 4">
    <location>
        <begin position="64"/>
        <end position="66"/>
    </location>
    <ligand>
        <name>S-adenosyl-L-methionine</name>
        <dbReference type="ChEBI" id="CHEBI:59789"/>
    </ligand>
</feature>
<dbReference type="Pfam" id="PF13649">
    <property type="entry name" value="Methyltransf_25"/>
    <property type="match status" value="1"/>
</dbReference>
<evidence type="ECO:0000313" key="7">
    <source>
        <dbReference type="Proteomes" id="UP000069926"/>
    </source>
</evidence>
<feature type="binding site" evidence="3 4">
    <location>
        <position position="137"/>
    </location>
    <ligand>
        <name>S-adenosyl-L-methionine</name>
        <dbReference type="ChEBI" id="CHEBI:59789"/>
    </ligand>
</feature>
<feature type="binding site" evidence="3 4">
    <location>
        <position position="39"/>
    </location>
    <ligand>
        <name>S-adenosyl-L-methionine</name>
        <dbReference type="ChEBI" id="CHEBI:59789"/>
    </ligand>
</feature>
<dbReference type="NCBIfam" id="TIGR00740">
    <property type="entry name" value="carboxy-S-adenosyl-L-methionine synthase CmoA"/>
    <property type="match status" value="1"/>
</dbReference>
<dbReference type="InterPro" id="IPR041698">
    <property type="entry name" value="Methyltransf_25"/>
</dbReference>
<comment type="similarity">
    <text evidence="3">Belongs to the class I-like SAM-binding methyltransferase superfamily. Cx-SAM synthase family.</text>
</comment>
<dbReference type="SUPFAM" id="SSF53335">
    <property type="entry name" value="S-adenosyl-L-methionine-dependent methyltransferases"/>
    <property type="match status" value="1"/>
</dbReference>
<keyword evidence="1 3" id="KW-0808">Transferase</keyword>